<dbReference type="EMBL" id="CP080507">
    <property type="protein sequence ID" value="QYM80458.1"/>
    <property type="molecule type" value="Genomic_DNA"/>
</dbReference>
<keyword evidence="4" id="KW-1185">Reference proteome</keyword>
<dbReference type="KEGG" id="ole:K0B96_07585"/>
<evidence type="ECO:0000313" key="4">
    <source>
        <dbReference type="Proteomes" id="UP000825051"/>
    </source>
</evidence>
<feature type="signal peptide" evidence="1">
    <location>
        <begin position="1"/>
        <end position="21"/>
    </location>
</feature>
<proteinExistence type="predicted"/>
<gene>
    <name evidence="3" type="ORF">K0B96_07585</name>
</gene>
<evidence type="ECO:0000256" key="1">
    <source>
        <dbReference type="SAM" id="SignalP"/>
    </source>
</evidence>
<accession>A0A8F9TYA8</accession>
<protein>
    <submittedName>
        <fullName evidence="3">Glycine zipper 2TM domain-containing protein</fullName>
    </submittedName>
</protein>
<dbReference type="Pfam" id="PF13441">
    <property type="entry name" value="Gly-zipper_YMGG"/>
    <property type="match status" value="1"/>
</dbReference>
<evidence type="ECO:0000259" key="2">
    <source>
        <dbReference type="Pfam" id="PF13441"/>
    </source>
</evidence>
<name>A0A8F9TYA8_9BACT</name>
<reference evidence="3" key="1">
    <citation type="submission" date="2021-08" db="EMBL/GenBank/DDBJ databases">
        <title>Genome of a novel bacterium of the phylum Verrucomicrobia, Oleiharenicola sp. KSB-15.</title>
        <authorList>
            <person name="Chung J.-H."/>
            <person name="Ahn J.-H."/>
            <person name="Yoon Y."/>
            <person name="Kim D.-Y."/>
            <person name="An S.-H."/>
            <person name="Park I."/>
            <person name="Yeon J."/>
        </authorList>
    </citation>
    <scope>NUCLEOTIDE SEQUENCE</scope>
    <source>
        <strain evidence="3">KSB-15</strain>
    </source>
</reference>
<dbReference type="InterPro" id="IPR027367">
    <property type="entry name" value="Gly-zipper_YMGG"/>
</dbReference>
<dbReference type="Proteomes" id="UP000825051">
    <property type="component" value="Chromosome"/>
</dbReference>
<feature type="domain" description="YMGG-like Gly-zipper" evidence="2">
    <location>
        <begin position="31"/>
        <end position="68"/>
    </location>
</feature>
<dbReference type="RefSeq" id="WP_220165675.1">
    <property type="nucleotide sequence ID" value="NZ_CP080507.1"/>
</dbReference>
<feature type="chain" id="PRO_5034969675" evidence="1">
    <location>
        <begin position="22"/>
        <end position="154"/>
    </location>
</feature>
<keyword evidence="1" id="KW-0732">Signal</keyword>
<evidence type="ECO:0000313" key="3">
    <source>
        <dbReference type="EMBL" id="QYM80458.1"/>
    </source>
</evidence>
<dbReference type="AlphaFoldDB" id="A0A8F9TYA8"/>
<organism evidence="3 4">
    <name type="scientific">Horticoccus luteus</name>
    <dbReference type="NCBI Taxonomy" id="2862869"/>
    <lineage>
        <taxon>Bacteria</taxon>
        <taxon>Pseudomonadati</taxon>
        <taxon>Verrucomicrobiota</taxon>
        <taxon>Opitutia</taxon>
        <taxon>Opitutales</taxon>
        <taxon>Opitutaceae</taxon>
        <taxon>Horticoccus</taxon>
    </lineage>
</organism>
<sequence>MMKKLCSLLGLVAVGFTPVQAQVFQPNQVRGGILGAVAGALIGGHNNDRWAEGAAIGAVAGTLIGTMADRNAYAAPAPTYAYAGTQTQVIGDAPYVTSAPVVTQTVIYVQPAPVRVVRRPQVVYVAPAPVLVIGGRGHYASPGYSRTHVRGRRW</sequence>